<dbReference type="Pfam" id="PF00805">
    <property type="entry name" value="Pentapeptide"/>
    <property type="match status" value="4"/>
</dbReference>
<dbReference type="InterPro" id="IPR051082">
    <property type="entry name" value="Pentapeptide-BTB/POZ_domain"/>
</dbReference>
<reference evidence="3 4" key="1">
    <citation type="submission" date="2020-08" db="EMBL/GenBank/DDBJ databases">
        <title>Genomic Encyclopedia of Type Strains, Phase III (KMG-III): the genomes of soil and plant-associated and newly described type strains.</title>
        <authorList>
            <person name="Whitman W."/>
        </authorList>
    </citation>
    <scope>NUCLEOTIDE SEQUENCE [LARGE SCALE GENOMIC DNA]</scope>
    <source>
        <strain evidence="3 4">SFB5A</strain>
    </source>
</reference>
<dbReference type="SUPFAM" id="SSF141571">
    <property type="entry name" value="Pentapeptide repeat-like"/>
    <property type="match status" value="1"/>
</dbReference>
<feature type="transmembrane region" description="Helical" evidence="2">
    <location>
        <begin position="33"/>
        <end position="54"/>
    </location>
</feature>
<keyword evidence="2" id="KW-1133">Transmembrane helix</keyword>
<accession>A0A7W7UAD9</accession>
<keyword evidence="2" id="KW-0472">Membrane</keyword>
<keyword evidence="2" id="KW-0812">Transmembrane</keyword>
<evidence type="ECO:0000256" key="2">
    <source>
        <dbReference type="SAM" id="Phobius"/>
    </source>
</evidence>
<keyword evidence="4" id="KW-1185">Reference proteome</keyword>
<comment type="caution">
    <text evidence="3">The sequence shown here is derived from an EMBL/GenBank/DDBJ whole genome shotgun (WGS) entry which is preliminary data.</text>
</comment>
<dbReference type="PANTHER" id="PTHR14136">
    <property type="entry name" value="BTB_POZ DOMAIN-CONTAINING PROTEIN KCTD9"/>
    <property type="match status" value="1"/>
</dbReference>
<feature type="compositionally biased region" description="Basic and acidic residues" evidence="1">
    <location>
        <begin position="1"/>
        <end position="20"/>
    </location>
</feature>
<dbReference type="PANTHER" id="PTHR14136:SF17">
    <property type="entry name" value="BTB_POZ DOMAIN-CONTAINING PROTEIN KCTD9"/>
    <property type="match status" value="1"/>
</dbReference>
<dbReference type="Proteomes" id="UP000582643">
    <property type="component" value="Unassembled WGS sequence"/>
</dbReference>
<dbReference type="AlphaFoldDB" id="A0A7W7UAD9"/>
<name>A0A7W7UAD9_9ACTN</name>
<evidence type="ECO:0000313" key="3">
    <source>
        <dbReference type="EMBL" id="MBB4986625.1"/>
    </source>
</evidence>
<dbReference type="InterPro" id="IPR001646">
    <property type="entry name" value="5peptide_repeat"/>
</dbReference>
<proteinExistence type="predicted"/>
<dbReference type="RefSeq" id="WP_184932881.1">
    <property type="nucleotide sequence ID" value="NZ_JACHJY010000013.1"/>
</dbReference>
<protein>
    <submittedName>
        <fullName evidence="3">Uncharacterized protein YjbI with pentapeptide repeats</fullName>
    </submittedName>
</protein>
<dbReference type="Gene3D" id="2.160.20.80">
    <property type="entry name" value="E3 ubiquitin-protein ligase SopA"/>
    <property type="match status" value="2"/>
</dbReference>
<organism evidence="3 4">
    <name type="scientific">Streptomyces nymphaeiformis</name>
    <dbReference type="NCBI Taxonomy" id="2663842"/>
    <lineage>
        <taxon>Bacteria</taxon>
        <taxon>Bacillati</taxon>
        <taxon>Actinomycetota</taxon>
        <taxon>Actinomycetes</taxon>
        <taxon>Kitasatosporales</taxon>
        <taxon>Streptomycetaceae</taxon>
        <taxon>Streptomyces</taxon>
    </lineage>
</organism>
<feature type="region of interest" description="Disordered" evidence="1">
    <location>
        <begin position="1"/>
        <end position="28"/>
    </location>
</feature>
<gene>
    <name evidence="3" type="ORF">GGE06_007593</name>
</gene>
<dbReference type="EMBL" id="JACHJY010000013">
    <property type="protein sequence ID" value="MBB4986625.1"/>
    <property type="molecule type" value="Genomic_DNA"/>
</dbReference>
<evidence type="ECO:0000313" key="4">
    <source>
        <dbReference type="Proteomes" id="UP000582643"/>
    </source>
</evidence>
<evidence type="ECO:0000256" key="1">
    <source>
        <dbReference type="SAM" id="MobiDB-lite"/>
    </source>
</evidence>
<sequence>MGRESPTERGEVAERGEETKQGTGTGGNRYQGWGLVASALPGFAALTAVLFTWMQVGQASKELRIAEAGQITDRFNTAVGNLGSASLHVRLGGIYALGRIVQDSPRDDPAVTSVLSAYIRDRAPLPAKRPAPTDKAPTPPADVAAALTVLANRQEPARPLTIDLKQVDLRGLEVDAVPLFDDPLTAKRNFQYANLAGADLTDANISWYDFRRSFFEEANLTDAQLTESDLRETTFNLANMTRAILVGADLTQAQLTGADLSGAVLSHADESTGSTKDAVLVEADVSDTKLVGADLRGVKLARVFLAGSDLTRADFGGADLSGATLSKADAPFIDADVKLARTSFRSADLRGADLRGVDFTDADLRGADLRGAQLSGARLAGAKVDAKTKGLPGAAR</sequence>